<dbReference type="Pfam" id="PF00149">
    <property type="entry name" value="Metallophos"/>
    <property type="match status" value="1"/>
</dbReference>
<evidence type="ECO:0000313" key="2">
    <source>
        <dbReference type="EMBL" id="RSD26578.1"/>
    </source>
</evidence>
<sequence length="260" mass="28548">MVYFLLGVLLIGSFLLLYMYRQAFTDRVLRQEIRFKDFPPSFGSVKIFFISDIHKRIISDSIINEAKGNADIVIIGGDLAEKGVSLEQVAANIEKLKTIAPVFFVWGNNDYEFNVHELDQLLYHTGVKVLDNTAVKFESRAGDPLFILGVDDYGTEKSRLDLALKDAGEEGFKILISHSPFIVKDFGEGHGISLVLSGHTHGGQIRIFGFGPYELGGIKKKNGTTVLTSNGYGTTGVPLRLGAKAEAHLITLLPETEGAD</sequence>
<dbReference type="EMBL" id="RSFW01000015">
    <property type="protein sequence ID" value="RSD26578.1"/>
    <property type="molecule type" value="Genomic_DNA"/>
</dbReference>
<proteinExistence type="predicted"/>
<dbReference type="Gene3D" id="3.60.21.10">
    <property type="match status" value="1"/>
</dbReference>
<dbReference type="InterPro" id="IPR051158">
    <property type="entry name" value="Metallophosphoesterase_sf"/>
</dbReference>
<dbReference type="GO" id="GO:0016020">
    <property type="term" value="C:membrane"/>
    <property type="evidence" value="ECO:0007669"/>
    <property type="project" value="GOC"/>
</dbReference>
<dbReference type="GO" id="GO:0009245">
    <property type="term" value="P:lipid A biosynthetic process"/>
    <property type="evidence" value="ECO:0007669"/>
    <property type="project" value="TreeGrafter"/>
</dbReference>
<accession>A0A3R9DST7</accession>
<organism evidence="2 3">
    <name type="scientific">Mesobacillus subterraneus</name>
    <dbReference type="NCBI Taxonomy" id="285983"/>
    <lineage>
        <taxon>Bacteria</taxon>
        <taxon>Bacillati</taxon>
        <taxon>Bacillota</taxon>
        <taxon>Bacilli</taxon>
        <taxon>Bacillales</taxon>
        <taxon>Bacillaceae</taxon>
        <taxon>Mesobacillus</taxon>
    </lineage>
</organism>
<dbReference type="PANTHER" id="PTHR31302">
    <property type="entry name" value="TRANSMEMBRANE PROTEIN WITH METALLOPHOSPHOESTERASE DOMAIN-RELATED"/>
    <property type="match status" value="1"/>
</dbReference>
<dbReference type="PANTHER" id="PTHR31302:SF32">
    <property type="entry name" value="PHOSPHOESTERASE"/>
    <property type="match status" value="1"/>
</dbReference>
<gene>
    <name evidence="2" type="ORF">EJA10_13780</name>
</gene>
<dbReference type="Proteomes" id="UP000279911">
    <property type="component" value="Unassembled WGS sequence"/>
</dbReference>
<dbReference type="AlphaFoldDB" id="A0A3R9DST7"/>
<dbReference type="OrthoDB" id="9780884at2"/>
<evidence type="ECO:0000259" key="1">
    <source>
        <dbReference type="Pfam" id="PF00149"/>
    </source>
</evidence>
<dbReference type="InterPro" id="IPR029052">
    <property type="entry name" value="Metallo-depent_PP-like"/>
</dbReference>
<name>A0A3R9DST7_9BACI</name>
<evidence type="ECO:0000313" key="3">
    <source>
        <dbReference type="Proteomes" id="UP000279911"/>
    </source>
</evidence>
<reference evidence="3" key="1">
    <citation type="submission" date="2018-12" db="EMBL/GenBank/DDBJ databases">
        <title>Bacillus chawlae sp. nov., Bacillus glennii sp. nov., and Bacillus saganii sp. nov. Isolated from the Vehicle Assembly Building at Kennedy Space Center where the Viking Spacecraft were Assembled.</title>
        <authorList>
            <person name="Seuylemezian A."/>
            <person name="Vaishampayan P."/>
        </authorList>
    </citation>
    <scope>NUCLEOTIDE SEQUENCE [LARGE SCALE GENOMIC DNA]</scope>
    <source>
        <strain evidence="3">DSM 13966</strain>
    </source>
</reference>
<comment type="caution">
    <text evidence="2">The sequence shown here is derived from an EMBL/GenBank/DDBJ whole genome shotgun (WGS) entry which is preliminary data.</text>
</comment>
<dbReference type="SUPFAM" id="SSF56300">
    <property type="entry name" value="Metallo-dependent phosphatases"/>
    <property type="match status" value="1"/>
</dbReference>
<dbReference type="GO" id="GO:0008758">
    <property type="term" value="F:UDP-2,3-diacylglucosamine hydrolase activity"/>
    <property type="evidence" value="ECO:0007669"/>
    <property type="project" value="TreeGrafter"/>
</dbReference>
<dbReference type="STRING" id="285983.UB32_14685"/>
<feature type="domain" description="Calcineurin-like phosphoesterase" evidence="1">
    <location>
        <begin position="46"/>
        <end position="202"/>
    </location>
</feature>
<dbReference type="InterPro" id="IPR004843">
    <property type="entry name" value="Calcineurin-like_PHP"/>
</dbReference>
<protein>
    <submittedName>
        <fullName evidence="2">Metallophosphoesterase</fullName>
    </submittedName>
</protein>